<dbReference type="EMBL" id="JAGGDJ010000004">
    <property type="protein sequence ID" value="MBO7744289.1"/>
    <property type="molecule type" value="Genomic_DNA"/>
</dbReference>
<gene>
    <name evidence="4" type="ORF">I8J29_08795</name>
</gene>
<dbReference type="InterPro" id="IPR026841">
    <property type="entry name" value="Aur1/Ipt1"/>
</dbReference>
<proteinExistence type="predicted"/>
<keyword evidence="2" id="KW-1133">Transmembrane helix</keyword>
<comment type="caution">
    <text evidence="4">The sequence shown here is derived from an EMBL/GenBank/DDBJ whole genome shotgun (WGS) entry which is preliminary data.</text>
</comment>
<evidence type="ECO:0000313" key="5">
    <source>
        <dbReference type="Proteomes" id="UP000670947"/>
    </source>
</evidence>
<dbReference type="Proteomes" id="UP000670947">
    <property type="component" value="Unassembled WGS sequence"/>
</dbReference>
<feature type="transmembrane region" description="Helical" evidence="2">
    <location>
        <begin position="59"/>
        <end position="81"/>
    </location>
</feature>
<dbReference type="SUPFAM" id="SSF48317">
    <property type="entry name" value="Acid phosphatase/Vanadium-dependent haloperoxidase"/>
    <property type="match status" value="1"/>
</dbReference>
<organism evidence="4 5">
    <name type="scientific">Paenibacillus artemisiicola</name>
    <dbReference type="NCBI Taxonomy" id="1172618"/>
    <lineage>
        <taxon>Bacteria</taxon>
        <taxon>Bacillati</taxon>
        <taxon>Bacillota</taxon>
        <taxon>Bacilli</taxon>
        <taxon>Bacillales</taxon>
        <taxon>Paenibacillaceae</taxon>
        <taxon>Paenibacillus</taxon>
    </lineage>
</organism>
<evidence type="ECO:0000256" key="2">
    <source>
        <dbReference type="SAM" id="Phobius"/>
    </source>
</evidence>
<name>A0ABS3W7J9_9BACL</name>
<dbReference type="InterPro" id="IPR036938">
    <property type="entry name" value="PAP2/HPO_sf"/>
</dbReference>
<reference evidence="4 5" key="1">
    <citation type="submission" date="2021-03" db="EMBL/GenBank/DDBJ databases">
        <title>Paenibacillus artemisicola MWE-103 whole genome sequence.</title>
        <authorList>
            <person name="Ham Y.J."/>
        </authorList>
    </citation>
    <scope>NUCLEOTIDE SEQUENCE [LARGE SCALE GENOMIC DNA]</scope>
    <source>
        <strain evidence="4 5">MWE-103</strain>
    </source>
</reference>
<sequence>MNHATRSSASGASRRRLKAWLPLLWMLLLPFLNLFYVLLNRPGGQVHRLETAFDRALPVVPAFSVPYLLWYPFVALTLVGLFLKDRRAYYRTLGALCLGLVICYLVYACFQTTVDRPAVDGDGLFQSLMRAVYANDAPFNCFPSIHVLTSYLMLRAASSYRLPLRVGIRIMAVLIMCSTLFMKQHVIADVAAGIATAELAYFACGRIQSRLTARRGTAREGAHTPDAAAPGRRSRKRQAG</sequence>
<evidence type="ECO:0000256" key="1">
    <source>
        <dbReference type="SAM" id="MobiDB-lite"/>
    </source>
</evidence>
<feature type="domain" description="Inositolphosphotransferase Aur1/Ipt1" evidence="3">
    <location>
        <begin position="62"/>
        <end position="201"/>
    </location>
</feature>
<feature type="transmembrane region" description="Helical" evidence="2">
    <location>
        <begin position="20"/>
        <end position="39"/>
    </location>
</feature>
<dbReference type="CDD" id="cd03386">
    <property type="entry name" value="PAP2_Aur1_like"/>
    <property type="match status" value="1"/>
</dbReference>
<protein>
    <submittedName>
        <fullName evidence="4">Inositol phosphorylceramide synthase</fullName>
    </submittedName>
</protein>
<feature type="region of interest" description="Disordered" evidence="1">
    <location>
        <begin position="215"/>
        <end position="240"/>
    </location>
</feature>
<keyword evidence="2" id="KW-0812">Transmembrane</keyword>
<dbReference type="Pfam" id="PF14378">
    <property type="entry name" value="PAP2_3"/>
    <property type="match status" value="1"/>
</dbReference>
<keyword evidence="2" id="KW-0472">Membrane</keyword>
<evidence type="ECO:0000313" key="4">
    <source>
        <dbReference type="EMBL" id="MBO7744289.1"/>
    </source>
</evidence>
<dbReference type="RefSeq" id="WP_208847249.1">
    <property type="nucleotide sequence ID" value="NZ_JAGGDJ010000004.1"/>
</dbReference>
<evidence type="ECO:0000259" key="3">
    <source>
        <dbReference type="Pfam" id="PF14378"/>
    </source>
</evidence>
<keyword evidence="5" id="KW-1185">Reference proteome</keyword>
<accession>A0ABS3W7J9</accession>
<feature type="transmembrane region" description="Helical" evidence="2">
    <location>
        <begin position="88"/>
        <end position="107"/>
    </location>
</feature>